<dbReference type="AlphaFoldDB" id="A0AAD5WZ70"/>
<keyword evidence="2" id="KW-1185">Reference proteome</keyword>
<accession>A0AAD5WZ70</accession>
<dbReference type="EMBL" id="JADGJD010000954">
    <property type="protein sequence ID" value="KAJ3047472.1"/>
    <property type="molecule type" value="Genomic_DNA"/>
</dbReference>
<dbReference type="Proteomes" id="UP001212841">
    <property type="component" value="Unassembled WGS sequence"/>
</dbReference>
<proteinExistence type="predicted"/>
<gene>
    <name evidence="1" type="ORF">HK097_011507</name>
</gene>
<reference evidence="1" key="1">
    <citation type="submission" date="2020-05" db="EMBL/GenBank/DDBJ databases">
        <title>Phylogenomic resolution of chytrid fungi.</title>
        <authorList>
            <person name="Stajich J.E."/>
            <person name="Amses K."/>
            <person name="Simmons R."/>
            <person name="Seto K."/>
            <person name="Myers J."/>
            <person name="Bonds A."/>
            <person name="Quandt C.A."/>
            <person name="Barry K."/>
            <person name="Liu P."/>
            <person name="Grigoriev I."/>
            <person name="Longcore J.E."/>
            <person name="James T.Y."/>
        </authorList>
    </citation>
    <scope>NUCLEOTIDE SEQUENCE</scope>
    <source>
        <strain evidence="1">JEL0318</strain>
    </source>
</reference>
<evidence type="ECO:0000313" key="2">
    <source>
        <dbReference type="Proteomes" id="UP001212841"/>
    </source>
</evidence>
<name>A0AAD5WZ70_9FUNG</name>
<sequence length="428" mass="46353">MLEKKVDTTFESDKQVSSFYFYEKVGTEAPPLREYVRAKNLSVNHFFTLPSGGIVAYTAKPVDVLKNDSCYRVVKLTDEFKAYHADALQKSITVRAASRTPKPVKKSGANHTETRAVNTPVVVATRLPLLAPIKPWNGKRHKDHGTDTNTVTHASVEAAAPALVIKAETLEQWIQEAIQTTAEVPPAVEHTLGCDCFVYTPHMLKENAAFEAVAVEALEPEGGERMVEEKKEDEVKAEALVGSAAAPIVVEDLKKSSPPKKRPIETADDCEDLEKLLEMKDDRCGVPFGYPFINHIAIPSSILPQLANHTALPIVAFDAAGARIPHRSAFRIGIPGNPMIDYHQIPDGISEPTTLAAVPNVEPVNGDTLVFATREYGLPERIMEPPTIASVANVEPVNGDTLVSTNAISGGVPDRNFGPSTEAAVADV</sequence>
<protein>
    <submittedName>
        <fullName evidence="1">Uncharacterized protein</fullName>
    </submittedName>
</protein>
<organism evidence="1 2">
    <name type="scientific">Rhizophlyctis rosea</name>
    <dbReference type="NCBI Taxonomy" id="64517"/>
    <lineage>
        <taxon>Eukaryota</taxon>
        <taxon>Fungi</taxon>
        <taxon>Fungi incertae sedis</taxon>
        <taxon>Chytridiomycota</taxon>
        <taxon>Chytridiomycota incertae sedis</taxon>
        <taxon>Chytridiomycetes</taxon>
        <taxon>Rhizophlyctidales</taxon>
        <taxon>Rhizophlyctidaceae</taxon>
        <taxon>Rhizophlyctis</taxon>
    </lineage>
</organism>
<evidence type="ECO:0000313" key="1">
    <source>
        <dbReference type="EMBL" id="KAJ3047472.1"/>
    </source>
</evidence>
<comment type="caution">
    <text evidence="1">The sequence shown here is derived from an EMBL/GenBank/DDBJ whole genome shotgun (WGS) entry which is preliminary data.</text>
</comment>